<dbReference type="GO" id="GO:0005524">
    <property type="term" value="F:ATP binding"/>
    <property type="evidence" value="ECO:0007669"/>
    <property type="project" value="UniProtKB-UniRule"/>
</dbReference>
<evidence type="ECO:0000256" key="2">
    <source>
        <dbReference type="ARBA" id="ARBA00004752"/>
    </source>
</evidence>
<evidence type="ECO:0000256" key="1">
    <source>
        <dbReference type="ARBA" id="ARBA00004496"/>
    </source>
</evidence>
<dbReference type="SUPFAM" id="SSF51984">
    <property type="entry name" value="MurCD N-terminal domain"/>
    <property type="match status" value="1"/>
</dbReference>
<dbReference type="Pfam" id="PF02875">
    <property type="entry name" value="Mur_ligase_C"/>
    <property type="match status" value="1"/>
</dbReference>
<reference evidence="12" key="1">
    <citation type="submission" date="2017-09" db="EMBL/GenBank/DDBJ databases">
        <title>Depth-based differentiation of microbial function through sediment-hosted aquifers and enrichment of novel symbionts in the deep terrestrial subsurface.</title>
        <authorList>
            <person name="Probst A.J."/>
            <person name="Ladd B."/>
            <person name="Jarett J.K."/>
            <person name="Geller-Mcgrath D.E."/>
            <person name="Sieber C.M.K."/>
            <person name="Emerson J.B."/>
            <person name="Anantharaman K."/>
            <person name="Thomas B.C."/>
            <person name="Malmstrom R."/>
            <person name="Stieglmeier M."/>
            <person name="Klingl A."/>
            <person name="Woyke T."/>
            <person name="Ryan C.M."/>
            <person name="Banfield J.F."/>
        </authorList>
    </citation>
    <scope>NUCLEOTIDE SEQUENCE [LARGE SCALE GENOMIC DNA]</scope>
</reference>
<dbReference type="AlphaFoldDB" id="A0A2M7Q9N5"/>
<dbReference type="InterPro" id="IPR005762">
    <property type="entry name" value="MurD"/>
</dbReference>
<sequence>METITEKFTSDWFRGKKVTVMGLGVNEGGLGVAKWLLRHGARLTVTDLKPKSALAGSVGALLSVYLKESGRSGTVVHRPKFVLGRHEERDFVRADLVVRNPAVPDGNPFLTAAERAGVNVEMDMAIFFLLCPVPIVGISGTKGKSTVTTLLGEMVRHYDSRTVVAGNIRRSPFDDLDRLIRVSKCGGRPIPVVLELSSWHLDGLEKHRLSPHVAVLTNILEDHLNRYGSLAAYARSKSLLLAFQDESDISVVNADDPRVTKLGSGRRPNGGFAFGGRRFPFSVRPLRSDGCFLRRGQVILRERGIERSVLPVSDVPLSGSHNLSNVLAACAAARKIGVPIRTIAAAIRNFHGVPGRLELVDTVGGVRYVNDTTATMAEASIRAMEALATSVKPPQTILLAGGADKNLRYGPWSRTVKRLVRSVVLFRGTATPKLQRSLRTVGFRGEVILVDSMAEAVRNAVSLARSGDTVLLSPACASFGLFVNEFDRGDQFVEEVGRLVRQERRSVHRFKCDQKIER</sequence>
<dbReference type="Gene3D" id="3.40.1190.10">
    <property type="entry name" value="Mur-like, catalytic domain"/>
    <property type="match status" value="1"/>
</dbReference>
<dbReference type="SUPFAM" id="SSF53623">
    <property type="entry name" value="MurD-like peptide ligases, catalytic domain"/>
    <property type="match status" value="1"/>
</dbReference>
<keyword evidence="5 7" id="KW-0547">Nucleotide-binding</keyword>
<dbReference type="PANTHER" id="PTHR43692:SF1">
    <property type="entry name" value="UDP-N-ACETYLMURAMOYLALANINE--D-GLUTAMATE LIGASE"/>
    <property type="match status" value="1"/>
</dbReference>
<feature type="binding site" evidence="7">
    <location>
        <begin position="140"/>
        <end position="146"/>
    </location>
    <ligand>
        <name>ATP</name>
        <dbReference type="ChEBI" id="CHEBI:30616"/>
    </ligand>
</feature>
<evidence type="ECO:0000313" key="11">
    <source>
        <dbReference type="EMBL" id="PIY62463.1"/>
    </source>
</evidence>
<keyword evidence="3 7" id="KW-0963">Cytoplasm</keyword>
<dbReference type="GO" id="GO:0005737">
    <property type="term" value="C:cytoplasm"/>
    <property type="evidence" value="ECO:0007669"/>
    <property type="project" value="UniProtKB-SubCell"/>
</dbReference>
<evidence type="ECO:0000256" key="8">
    <source>
        <dbReference type="RuleBase" id="RU003664"/>
    </source>
</evidence>
<evidence type="ECO:0000256" key="5">
    <source>
        <dbReference type="ARBA" id="ARBA00022741"/>
    </source>
</evidence>
<protein>
    <recommendedName>
        <fullName evidence="7 8">UDP-N-acetylmuramoylalanine--D-glutamate ligase</fullName>
        <ecNumber evidence="7 8">6.3.2.9</ecNumber>
    </recommendedName>
    <alternativeName>
        <fullName evidence="7">D-glutamic acid-adding enzyme</fullName>
    </alternativeName>
    <alternativeName>
        <fullName evidence="7">UDP-N-acetylmuramoyl-L-alanyl-D-glutamate synthetase</fullName>
    </alternativeName>
</protein>
<dbReference type="GO" id="GO:0008360">
    <property type="term" value="P:regulation of cell shape"/>
    <property type="evidence" value="ECO:0007669"/>
    <property type="project" value="UniProtKB-KW"/>
</dbReference>
<dbReference type="EC" id="6.3.2.9" evidence="7 8"/>
<dbReference type="PANTHER" id="PTHR43692">
    <property type="entry name" value="UDP-N-ACETYLMURAMOYLALANINE--D-GLUTAMATE LIGASE"/>
    <property type="match status" value="1"/>
</dbReference>
<comment type="catalytic activity">
    <reaction evidence="7 8">
        <text>UDP-N-acetyl-alpha-D-muramoyl-L-alanine + D-glutamate + ATP = UDP-N-acetyl-alpha-D-muramoyl-L-alanyl-D-glutamate + ADP + phosphate + H(+)</text>
        <dbReference type="Rhea" id="RHEA:16429"/>
        <dbReference type="ChEBI" id="CHEBI:15378"/>
        <dbReference type="ChEBI" id="CHEBI:29986"/>
        <dbReference type="ChEBI" id="CHEBI:30616"/>
        <dbReference type="ChEBI" id="CHEBI:43474"/>
        <dbReference type="ChEBI" id="CHEBI:83898"/>
        <dbReference type="ChEBI" id="CHEBI:83900"/>
        <dbReference type="ChEBI" id="CHEBI:456216"/>
        <dbReference type="EC" id="6.3.2.9"/>
    </reaction>
</comment>
<keyword evidence="4 7" id="KW-0436">Ligase</keyword>
<dbReference type="InterPro" id="IPR013221">
    <property type="entry name" value="Mur_ligase_cen"/>
</dbReference>
<name>A0A2M7Q9N5_9BACT</name>
<feature type="domain" description="Mur ligase C-terminal" evidence="9">
    <location>
        <begin position="355"/>
        <end position="476"/>
    </location>
</feature>
<comment type="subcellular location">
    <subcellularLocation>
        <location evidence="1 7 8">Cytoplasm</location>
    </subcellularLocation>
</comment>
<comment type="caution">
    <text evidence="11">The sequence shown here is derived from an EMBL/GenBank/DDBJ whole genome shotgun (WGS) entry which is preliminary data.</text>
</comment>
<dbReference type="GO" id="GO:0071555">
    <property type="term" value="P:cell wall organization"/>
    <property type="evidence" value="ECO:0007669"/>
    <property type="project" value="UniProtKB-KW"/>
</dbReference>
<keyword evidence="7 8" id="KW-0131">Cell cycle</keyword>
<organism evidence="11 12">
    <name type="scientific">Candidatus Uhrbacteria bacterium CG_4_10_14_0_8_um_filter_58_22</name>
    <dbReference type="NCBI Taxonomy" id="1975029"/>
    <lineage>
        <taxon>Bacteria</taxon>
        <taxon>Candidatus Uhriibacteriota</taxon>
    </lineage>
</organism>
<comment type="pathway">
    <text evidence="2 7 8">Cell wall biogenesis; peptidoglycan biosynthesis.</text>
</comment>
<dbReference type="GO" id="GO:0008764">
    <property type="term" value="F:UDP-N-acetylmuramoylalanine-D-glutamate ligase activity"/>
    <property type="evidence" value="ECO:0007669"/>
    <property type="project" value="UniProtKB-UniRule"/>
</dbReference>
<dbReference type="NCBIfam" id="TIGR01087">
    <property type="entry name" value="murD"/>
    <property type="match status" value="1"/>
</dbReference>
<proteinExistence type="inferred from homology"/>
<dbReference type="GO" id="GO:0051301">
    <property type="term" value="P:cell division"/>
    <property type="evidence" value="ECO:0007669"/>
    <property type="project" value="UniProtKB-KW"/>
</dbReference>
<dbReference type="Gene3D" id="3.40.50.720">
    <property type="entry name" value="NAD(P)-binding Rossmann-like Domain"/>
    <property type="match status" value="1"/>
</dbReference>
<dbReference type="GO" id="GO:0009252">
    <property type="term" value="P:peptidoglycan biosynthetic process"/>
    <property type="evidence" value="ECO:0007669"/>
    <property type="project" value="UniProtKB-UniRule"/>
</dbReference>
<dbReference type="InterPro" id="IPR036615">
    <property type="entry name" value="Mur_ligase_C_dom_sf"/>
</dbReference>
<evidence type="ECO:0000259" key="10">
    <source>
        <dbReference type="Pfam" id="PF08245"/>
    </source>
</evidence>
<comment type="function">
    <text evidence="7 8">Cell wall formation. Catalyzes the addition of glutamate to the nucleotide precursor UDP-N-acetylmuramoyl-L-alanine (UMA).</text>
</comment>
<evidence type="ECO:0000256" key="7">
    <source>
        <dbReference type="HAMAP-Rule" id="MF_00639"/>
    </source>
</evidence>
<keyword evidence="7 8" id="KW-0961">Cell wall biogenesis/degradation</keyword>
<dbReference type="InterPro" id="IPR036565">
    <property type="entry name" value="Mur-like_cat_sf"/>
</dbReference>
<evidence type="ECO:0000259" key="9">
    <source>
        <dbReference type="Pfam" id="PF02875"/>
    </source>
</evidence>
<accession>A0A2M7Q9N5</accession>
<evidence type="ECO:0000256" key="3">
    <source>
        <dbReference type="ARBA" id="ARBA00022490"/>
    </source>
</evidence>
<dbReference type="Proteomes" id="UP000230973">
    <property type="component" value="Unassembled WGS sequence"/>
</dbReference>
<evidence type="ECO:0000313" key="12">
    <source>
        <dbReference type="Proteomes" id="UP000230973"/>
    </source>
</evidence>
<dbReference type="UniPathway" id="UPA00219"/>
<keyword evidence="7 8" id="KW-0132">Cell division</keyword>
<keyword evidence="7 8" id="KW-0573">Peptidoglycan synthesis</keyword>
<comment type="similarity">
    <text evidence="7">Belongs to the MurCDEF family.</text>
</comment>
<dbReference type="Pfam" id="PF08245">
    <property type="entry name" value="Mur_ligase_M"/>
    <property type="match status" value="1"/>
</dbReference>
<dbReference type="InterPro" id="IPR004101">
    <property type="entry name" value="Mur_ligase_C"/>
</dbReference>
<feature type="domain" description="Mur ligase central" evidence="10">
    <location>
        <begin position="138"/>
        <end position="333"/>
    </location>
</feature>
<dbReference type="EMBL" id="PFLC01000039">
    <property type="protein sequence ID" value="PIY62463.1"/>
    <property type="molecule type" value="Genomic_DNA"/>
</dbReference>
<dbReference type="Gene3D" id="3.90.190.20">
    <property type="entry name" value="Mur ligase, C-terminal domain"/>
    <property type="match status" value="1"/>
</dbReference>
<gene>
    <name evidence="7 11" type="primary">murD</name>
    <name evidence="11" type="ORF">COY93_02995</name>
</gene>
<dbReference type="SUPFAM" id="SSF53244">
    <property type="entry name" value="MurD-like peptide ligases, peptide-binding domain"/>
    <property type="match status" value="1"/>
</dbReference>
<keyword evidence="6 7" id="KW-0067">ATP-binding</keyword>
<dbReference type="HAMAP" id="MF_00639">
    <property type="entry name" value="MurD"/>
    <property type="match status" value="1"/>
</dbReference>
<evidence type="ECO:0000256" key="4">
    <source>
        <dbReference type="ARBA" id="ARBA00022598"/>
    </source>
</evidence>
<keyword evidence="7 8" id="KW-0133">Cell shape</keyword>
<evidence type="ECO:0000256" key="6">
    <source>
        <dbReference type="ARBA" id="ARBA00022840"/>
    </source>
</evidence>